<proteinExistence type="predicted"/>
<comment type="caution">
    <text evidence="2">The sequence shown here is derived from an EMBL/GenBank/DDBJ whole genome shotgun (WGS) entry which is preliminary data.</text>
</comment>
<dbReference type="OrthoDB" id="9808866at2"/>
<feature type="region of interest" description="Disordered" evidence="1">
    <location>
        <begin position="96"/>
        <end position="115"/>
    </location>
</feature>
<protein>
    <submittedName>
        <fullName evidence="2">Uncharacterized protein</fullName>
    </submittedName>
</protein>
<dbReference type="RefSeq" id="WP_131980934.1">
    <property type="nucleotide sequence ID" value="NZ_SMKL01000012.1"/>
</dbReference>
<accession>A0A4R4RTM1</accession>
<dbReference type="AlphaFoldDB" id="A0A4R4RTM1"/>
<dbReference type="EMBL" id="SMKL01000012">
    <property type="protein sequence ID" value="TDC52994.1"/>
    <property type="molecule type" value="Genomic_DNA"/>
</dbReference>
<evidence type="ECO:0000313" key="2">
    <source>
        <dbReference type="EMBL" id="TDC52994.1"/>
    </source>
</evidence>
<reference evidence="2 3" key="1">
    <citation type="submission" date="2019-02" db="EMBL/GenBank/DDBJ databases">
        <title>Draft genome sequences of novel Actinobacteria.</title>
        <authorList>
            <person name="Sahin N."/>
            <person name="Ay H."/>
            <person name="Saygin H."/>
        </authorList>
    </citation>
    <scope>NUCLEOTIDE SEQUENCE [LARGE SCALE GENOMIC DNA]</scope>
    <source>
        <strain evidence="2 3">KC603</strain>
    </source>
</reference>
<gene>
    <name evidence="2" type="ORF">E1212_07590</name>
</gene>
<name>A0A4R4RTM1_9ACTN</name>
<evidence type="ECO:0000313" key="3">
    <source>
        <dbReference type="Proteomes" id="UP000295621"/>
    </source>
</evidence>
<evidence type="ECO:0000256" key="1">
    <source>
        <dbReference type="SAM" id="MobiDB-lite"/>
    </source>
</evidence>
<feature type="region of interest" description="Disordered" evidence="1">
    <location>
        <begin position="1"/>
        <end position="58"/>
    </location>
</feature>
<sequence length="115" mass="12920">MTQPTHKAVSGPDEHEDQPGQTLVTRNHETIRAWAADRDGVPTMSEQLDGGGSRPVDLALELPDTEPAAGYERVSWERWLQAFDRYDMRFEFREHEADGSMSTSWSLDTSGRAEG</sequence>
<organism evidence="2 3">
    <name type="scientific">Jiangella ureilytica</name>
    <dbReference type="NCBI Taxonomy" id="2530374"/>
    <lineage>
        <taxon>Bacteria</taxon>
        <taxon>Bacillati</taxon>
        <taxon>Actinomycetota</taxon>
        <taxon>Actinomycetes</taxon>
        <taxon>Jiangellales</taxon>
        <taxon>Jiangellaceae</taxon>
        <taxon>Jiangella</taxon>
    </lineage>
</organism>
<dbReference type="Proteomes" id="UP000295621">
    <property type="component" value="Unassembled WGS sequence"/>
</dbReference>
<keyword evidence="3" id="KW-1185">Reference proteome</keyword>
<feature type="compositionally biased region" description="Polar residues" evidence="1">
    <location>
        <begin position="100"/>
        <end position="109"/>
    </location>
</feature>
<feature type="compositionally biased region" description="Basic and acidic residues" evidence="1">
    <location>
        <begin position="26"/>
        <end position="40"/>
    </location>
</feature>